<evidence type="ECO:0000256" key="4">
    <source>
        <dbReference type="PROSITE-ProRule" id="PRU00335"/>
    </source>
</evidence>
<dbReference type="EMBL" id="VKKY01000005">
    <property type="protein sequence ID" value="KAA3435954.1"/>
    <property type="molecule type" value="Genomic_DNA"/>
</dbReference>
<name>A0A5B6TAD0_9BACT</name>
<dbReference type="Gene3D" id="1.10.357.10">
    <property type="entry name" value="Tetracycline Repressor, domain 2"/>
    <property type="match status" value="1"/>
</dbReference>
<dbReference type="InterPro" id="IPR050109">
    <property type="entry name" value="HTH-type_TetR-like_transc_reg"/>
</dbReference>
<protein>
    <submittedName>
        <fullName evidence="6">TetR/AcrR family transcriptional regulator</fullName>
    </submittedName>
</protein>
<organism evidence="6 7">
    <name type="scientific">Rufibacter hautae</name>
    <dbReference type="NCBI Taxonomy" id="2595005"/>
    <lineage>
        <taxon>Bacteria</taxon>
        <taxon>Pseudomonadati</taxon>
        <taxon>Bacteroidota</taxon>
        <taxon>Cytophagia</taxon>
        <taxon>Cytophagales</taxon>
        <taxon>Hymenobacteraceae</taxon>
        <taxon>Rufibacter</taxon>
    </lineage>
</organism>
<dbReference type="PROSITE" id="PS50977">
    <property type="entry name" value="HTH_TETR_2"/>
    <property type="match status" value="1"/>
</dbReference>
<dbReference type="AlphaFoldDB" id="A0A5B6TAD0"/>
<dbReference type="GO" id="GO:0003700">
    <property type="term" value="F:DNA-binding transcription factor activity"/>
    <property type="evidence" value="ECO:0007669"/>
    <property type="project" value="TreeGrafter"/>
</dbReference>
<proteinExistence type="predicted"/>
<dbReference type="PANTHER" id="PTHR30055">
    <property type="entry name" value="HTH-TYPE TRANSCRIPTIONAL REGULATOR RUTR"/>
    <property type="match status" value="1"/>
</dbReference>
<dbReference type="Pfam" id="PF00440">
    <property type="entry name" value="TetR_N"/>
    <property type="match status" value="1"/>
</dbReference>
<keyword evidence="3" id="KW-0804">Transcription</keyword>
<accession>A0A5B6TAD0</accession>
<evidence type="ECO:0000256" key="1">
    <source>
        <dbReference type="ARBA" id="ARBA00023015"/>
    </source>
</evidence>
<evidence type="ECO:0000313" key="6">
    <source>
        <dbReference type="EMBL" id="KAA3435954.1"/>
    </source>
</evidence>
<dbReference type="InterPro" id="IPR001647">
    <property type="entry name" value="HTH_TetR"/>
</dbReference>
<comment type="caution">
    <text evidence="6">The sequence shown here is derived from an EMBL/GenBank/DDBJ whole genome shotgun (WGS) entry which is preliminary data.</text>
</comment>
<evidence type="ECO:0000256" key="2">
    <source>
        <dbReference type="ARBA" id="ARBA00023125"/>
    </source>
</evidence>
<keyword evidence="1" id="KW-0805">Transcription regulation</keyword>
<feature type="domain" description="HTH tetR-type" evidence="5">
    <location>
        <begin position="51"/>
        <end position="109"/>
    </location>
</feature>
<gene>
    <name evidence="6" type="ORF">FOA19_23050</name>
</gene>
<evidence type="ECO:0000313" key="7">
    <source>
        <dbReference type="Proteomes" id="UP000324133"/>
    </source>
</evidence>
<evidence type="ECO:0000259" key="5">
    <source>
        <dbReference type="PROSITE" id="PS50977"/>
    </source>
</evidence>
<sequence>MGSSPVFQNVYNVVADSQNLAALDLLRILRARKTTTHVSFLRHMSYICIMELTEQKIIDSAIIIFNDDLSASLETVAEKAGVTRRTLHRYFKDRPELVEACKGEMLTSCKAAMAAAYASSGDPLEQLEAMLYAGIDCGYKYAFLKKLYQRPEYGQIYESKEGLGYDDIKAKWRALVDLLQGQGVISKELTIAWVFVLFDGMINITIDALRSGDVARNDIKRFAWYSFSRSIGITSHPVDN</sequence>
<dbReference type="PANTHER" id="PTHR30055:SF238">
    <property type="entry name" value="MYCOFACTOCIN BIOSYNTHESIS TRANSCRIPTIONAL REGULATOR MFTR-RELATED"/>
    <property type="match status" value="1"/>
</dbReference>
<reference evidence="6 7" key="1">
    <citation type="submission" date="2019-07" db="EMBL/GenBank/DDBJ databases">
        <title>Rufibacter sp. nov., isolated from lake sediment.</title>
        <authorList>
            <person name="Qu J.-H."/>
        </authorList>
    </citation>
    <scope>NUCLEOTIDE SEQUENCE [LARGE SCALE GENOMIC DNA]</scope>
    <source>
        <strain evidence="6 7">NBS58-1</strain>
    </source>
</reference>
<dbReference type="SUPFAM" id="SSF46689">
    <property type="entry name" value="Homeodomain-like"/>
    <property type="match status" value="1"/>
</dbReference>
<evidence type="ECO:0000256" key="3">
    <source>
        <dbReference type="ARBA" id="ARBA00023163"/>
    </source>
</evidence>
<keyword evidence="2 4" id="KW-0238">DNA-binding</keyword>
<dbReference type="InterPro" id="IPR009057">
    <property type="entry name" value="Homeodomain-like_sf"/>
</dbReference>
<dbReference type="Proteomes" id="UP000324133">
    <property type="component" value="Unassembled WGS sequence"/>
</dbReference>
<dbReference type="GO" id="GO:0000976">
    <property type="term" value="F:transcription cis-regulatory region binding"/>
    <property type="evidence" value="ECO:0007669"/>
    <property type="project" value="TreeGrafter"/>
</dbReference>
<keyword evidence="7" id="KW-1185">Reference proteome</keyword>
<feature type="DNA-binding region" description="H-T-H motif" evidence="4">
    <location>
        <begin position="72"/>
        <end position="91"/>
    </location>
</feature>
<dbReference type="OrthoDB" id="9795011at2"/>